<name>A0ABT3NRL3_9PROT</name>
<dbReference type="RefSeq" id="WP_301588543.1">
    <property type="nucleotide sequence ID" value="NZ_JAPFQI010000001.1"/>
</dbReference>
<gene>
    <name evidence="1" type="ORF">OF850_04155</name>
</gene>
<evidence type="ECO:0000313" key="2">
    <source>
        <dbReference type="Proteomes" id="UP001526430"/>
    </source>
</evidence>
<organism evidence="1 2">
    <name type="scientific">Sabulicella glaciei</name>
    <dbReference type="NCBI Taxonomy" id="2984948"/>
    <lineage>
        <taxon>Bacteria</taxon>
        <taxon>Pseudomonadati</taxon>
        <taxon>Pseudomonadota</taxon>
        <taxon>Alphaproteobacteria</taxon>
        <taxon>Acetobacterales</taxon>
        <taxon>Acetobacteraceae</taxon>
        <taxon>Sabulicella</taxon>
    </lineage>
</organism>
<keyword evidence="2" id="KW-1185">Reference proteome</keyword>
<proteinExistence type="predicted"/>
<protein>
    <submittedName>
        <fullName evidence="1">TIGR03016 family PEP-CTERM system-associated outer membrane protein</fullName>
    </submittedName>
</protein>
<accession>A0ABT3NRL3</accession>
<dbReference type="Proteomes" id="UP001526430">
    <property type="component" value="Unassembled WGS sequence"/>
</dbReference>
<comment type="caution">
    <text evidence="1">The sequence shown here is derived from an EMBL/GenBank/DDBJ whole genome shotgun (WGS) entry which is preliminary data.</text>
</comment>
<dbReference type="NCBIfam" id="TIGR03016">
    <property type="entry name" value="pepcterm_hypo_1"/>
    <property type="match status" value="1"/>
</dbReference>
<reference evidence="1 2" key="1">
    <citation type="submission" date="2022-10" db="EMBL/GenBank/DDBJ databases">
        <title>Roseococcus glaciei nov., sp. nov., isolated from glacier.</title>
        <authorList>
            <person name="Liu Q."/>
            <person name="Xin Y.-H."/>
        </authorList>
    </citation>
    <scope>NUCLEOTIDE SEQUENCE [LARGE SCALE GENOMIC DNA]</scope>
    <source>
        <strain evidence="1 2">MDT2-1-1</strain>
    </source>
</reference>
<evidence type="ECO:0000313" key="1">
    <source>
        <dbReference type="EMBL" id="MCW8084810.1"/>
    </source>
</evidence>
<dbReference type="EMBL" id="JAPFQI010000001">
    <property type="protein sequence ID" value="MCW8084810.1"/>
    <property type="molecule type" value="Genomic_DNA"/>
</dbReference>
<sequence>MAVRLSPFFSDSFGASQPTAQLPGGRSWVVTPFVNASTIFTDNSYTNRASGKQGEVIATVTPGISVAAESARIRGRAFYSPTFLGYLEQREQSRIDHRFLGDATIQLVPGSVFLDLRASAFVSPIASGFTSNDTATLPRRGVAQTYNFSVSPYFIHRFGTRAAVTGGYVFQYVERQGAAASIRPDGVPFYRPGNLISNSVFGAVRTGEDFGRFAAEFRVRGATFEGAGSLDGAHRASAILETRYALRRNLYAIVEGGYESIHYKSAPRIRIDEPVWGVGVRWDPSPNSMIIARYRRREGVNSPVLEARLALTARTTMFLRYDDGLATPLQRNADLLQTITVDENGLPVDRFSGAPQPDLGGSAVLGLQSGVFRIRRAQATIAHRRDRDSFSLNYRHEGRRLVANDPGVVAFGQTSNSFSLTYSRAVNPLTTFTAIAGYSLYESPGSRGQNGSWMLRASFRRIFSDTLSGAIEYQVTDRQTTLADSSVPISQTRSGLRNAIIVSLRKTF</sequence>
<dbReference type="InterPro" id="IPR017467">
    <property type="entry name" value="CHP03016_PEP-CTERM"/>
</dbReference>